<reference evidence="1" key="1">
    <citation type="submission" date="2023-02" db="EMBL/GenBank/DDBJ databases">
        <title>Nocardiopsis ansamitocini NBRC 112285.</title>
        <authorList>
            <person name="Ichikawa N."/>
            <person name="Sato H."/>
            <person name="Tonouchi N."/>
        </authorList>
    </citation>
    <scope>NUCLEOTIDE SEQUENCE</scope>
    <source>
        <strain evidence="1">NBRC 112285</strain>
    </source>
</reference>
<evidence type="ECO:0000313" key="1">
    <source>
        <dbReference type="EMBL" id="GLU46540.1"/>
    </source>
</evidence>
<accession>A0A9W6P3D7</accession>
<keyword evidence="2" id="KW-1185">Reference proteome</keyword>
<organism evidence="1 2">
    <name type="scientific">Nocardiopsis ansamitocini</name>
    <dbReference type="NCBI Taxonomy" id="1670832"/>
    <lineage>
        <taxon>Bacteria</taxon>
        <taxon>Bacillati</taxon>
        <taxon>Actinomycetota</taxon>
        <taxon>Actinomycetes</taxon>
        <taxon>Streptosporangiales</taxon>
        <taxon>Nocardiopsidaceae</taxon>
        <taxon>Nocardiopsis</taxon>
    </lineage>
</organism>
<proteinExistence type="predicted"/>
<comment type="caution">
    <text evidence="1">The sequence shown here is derived from an EMBL/GenBank/DDBJ whole genome shotgun (WGS) entry which is preliminary data.</text>
</comment>
<evidence type="ECO:0000313" key="2">
    <source>
        <dbReference type="Proteomes" id="UP001165092"/>
    </source>
</evidence>
<name>A0A9W6P3D7_9ACTN</name>
<gene>
    <name evidence="1" type="ORF">Nans01_08910</name>
</gene>
<sequence length="198" mass="21387">MTEYVGGGLFQMECSGKPATRCQIDVNHPLTVGFRSFAPNRKRPLAMSSVELDHPESTNSPAPPPENDAELTAFLEDQESEWLAEQLMRIAEEDPVVRARLAAAAGFDSVVDDTRDLLTGAVLAHLPGLSEEGGPSGAPARLDRTLETLDDLVDNGYAAEVHELAREALELYAKTHGEDESEQSERLRGFAAVTEAGV</sequence>
<dbReference type="EMBL" id="BSQG01000001">
    <property type="protein sequence ID" value="GLU46540.1"/>
    <property type="molecule type" value="Genomic_DNA"/>
</dbReference>
<protein>
    <submittedName>
        <fullName evidence="1">Uncharacterized protein</fullName>
    </submittedName>
</protein>
<dbReference type="Proteomes" id="UP001165092">
    <property type="component" value="Unassembled WGS sequence"/>
</dbReference>
<dbReference type="AlphaFoldDB" id="A0A9W6P3D7"/>